<proteinExistence type="predicted"/>
<reference evidence="1 2" key="1">
    <citation type="submission" date="2020-10" db="EMBL/GenBank/DDBJ databases">
        <title>Investigation of anaerobic biodegradation of phenanthrene by a sulfate-dependent Geobacter anodireducens strain PheS2.</title>
        <authorList>
            <person name="Zhang Z."/>
        </authorList>
    </citation>
    <scope>NUCLEOTIDE SEQUENCE [LARGE SCALE GENOMIC DNA]</scope>
    <source>
        <strain evidence="1 2">PheS2</strain>
    </source>
</reference>
<dbReference type="EMBL" id="JADBFD010000004">
    <property type="protein sequence ID" value="MBE2887199.1"/>
    <property type="molecule type" value="Genomic_DNA"/>
</dbReference>
<dbReference type="SUPFAM" id="SSF53335">
    <property type="entry name" value="S-adenosyl-L-methionine-dependent methyltransferases"/>
    <property type="match status" value="1"/>
</dbReference>
<dbReference type="GO" id="GO:0032259">
    <property type="term" value="P:methylation"/>
    <property type="evidence" value="ECO:0007669"/>
    <property type="project" value="UniProtKB-KW"/>
</dbReference>
<keyword evidence="2" id="KW-1185">Reference proteome</keyword>
<protein>
    <submittedName>
        <fullName evidence="1">Class I SAM-dependent methyltransferase</fullName>
    </submittedName>
</protein>
<dbReference type="InterPro" id="IPR029063">
    <property type="entry name" value="SAM-dependent_MTases_sf"/>
</dbReference>
<name>A0ABR9NSF8_9BACT</name>
<dbReference type="Gene3D" id="3.40.50.150">
    <property type="entry name" value="Vaccinia Virus protein VP39"/>
    <property type="match status" value="1"/>
</dbReference>
<comment type="caution">
    <text evidence="1">The sequence shown here is derived from an EMBL/GenBank/DDBJ whole genome shotgun (WGS) entry which is preliminary data.</text>
</comment>
<dbReference type="PANTHER" id="PTHR43861">
    <property type="entry name" value="TRANS-ACONITATE 2-METHYLTRANSFERASE-RELATED"/>
    <property type="match status" value="1"/>
</dbReference>
<dbReference type="Proteomes" id="UP000618926">
    <property type="component" value="Unassembled WGS sequence"/>
</dbReference>
<dbReference type="RefSeq" id="WP_010942160.1">
    <property type="nucleotide sequence ID" value="NZ_JADBFD010000004.1"/>
</dbReference>
<evidence type="ECO:0000313" key="1">
    <source>
        <dbReference type="EMBL" id="MBE2887199.1"/>
    </source>
</evidence>
<keyword evidence="1" id="KW-0808">Transferase</keyword>
<keyword evidence="1" id="KW-0489">Methyltransferase</keyword>
<dbReference type="CDD" id="cd02440">
    <property type="entry name" value="AdoMet_MTases"/>
    <property type="match status" value="1"/>
</dbReference>
<accession>A0ABR9NSF8</accession>
<organism evidence="1 2">
    <name type="scientific">Geobacter anodireducens</name>
    <dbReference type="NCBI Taxonomy" id="1340425"/>
    <lineage>
        <taxon>Bacteria</taxon>
        <taxon>Pseudomonadati</taxon>
        <taxon>Thermodesulfobacteriota</taxon>
        <taxon>Desulfuromonadia</taxon>
        <taxon>Geobacterales</taxon>
        <taxon>Geobacteraceae</taxon>
        <taxon>Geobacter</taxon>
    </lineage>
</organism>
<evidence type="ECO:0000313" key="2">
    <source>
        <dbReference type="Proteomes" id="UP000618926"/>
    </source>
</evidence>
<dbReference type="PANTHER" id="PTHR43861:SF6">
    <property type="entry name" value="METHYLTRANSFERASE TYPE 11"/>
    <property type="match status" value="1"/>
</dbReference>
<dbReference type="Pfam" id="PF13489">
    <property type="entry name" value="Methyltransf_23"/>
    <property type="match status" value="1"/>
</dbReference>
<dbReference type="GO" id="GO:0008168">
    <property type="term" value="F:methyltransferase activity"/>
    <property type="evidence" value="ECO:0007669"/>
    <property type="project" value="UniProtKB-KW"/>
</dbReference>
<sequence>MSIEMRRVRGGIGDIATCPSCHNEVNSFNYRVDYESGESFIYKCPFCDLMFMYPLMLSELTKRPMESVDDADMFNSSVLKRLHEQLIVKKEIAVARALLGRHNFSLLDVGCGTGWISAIWRDLGADVTGLEPSASRRRIARERHGIRVLDSFVEELGSEESFDVVTIRHVLEHLENPLEALRHIHSHTRHDGLLVVVVPNIDCLGRFLFDTRWSWILPWHCLFFNPRSLQGLVERAGFKVENVYQTPSPLWYPESFFRVLPGSSELRERFYARLNIWALLPFAPLVAAGYLSGFSDNITLIARACRHK</sequence>
<gene>
    <name evidence="1" type="ORF">IIE05_04370</name>
</gene>